<evidence type="ECO:0000256" key="1">
    <source>
        <dbReference type="SAM" id="MobiDB-lite"/>
    </source>
</evidence>
<dbReference type="SUPFAM" id="SSF53756">
    <property type="entry name" value="UDP-Glycosyltransferase/glycogen phosphorylase"/>
    <property type="match status" value="1"/>
</dbReference>
<reference evidence="5" key="1">
    <citation type="journal article" date="2022" name="ISME J.">
        <title>Genetic and phylogenetic analysis of dissimilatory iodate-reducing bacteria identifies potential niches across the world's oceans.</title>
        <authorList>
            <person name="Reyes-Umana V."/>
            <person name="Henning Z."/>
            <person name="Lee K."/>
            <person name="Barnum T.P."/>
            <person name="Coates J.D."/>
        </authorList>
    </citation>
    <scope>NUCLEOTIDE SEQUENCE [LARGE SCALE GENOMIC DNA]</scope>
    <source>
        <strain evidence="5">IR12</strain>
    </source>
</reference>
<accession>A0A944DC72</accession>
<dbReference type="RefSeq" id="WP_214363735.1">
    <property type="nucleotide sequence ID" value="NZ_JAEKFT010000038.1"/>
</dbReference>
<name>A0A944DC72_DENI1</name>
<dbReference type="AlphaFoldDB" id="A0A944DC72"/>
<dbReference type="InterPro" id="IPR028098">
    <property type="entry name" value="Glyco_trans_4-like_N"/>
</dbReference>
<proteinExistence type="predicted"/>
<evidence type="ECO:0000259" key="2">
    <source>
        <dbReference type="Pfam" id="PF00534"/>
    </source>
</evidence>
<evidence type="ECO:0000313" key="4">
    <source>
        <dbReference type="EMBL" id="MBT0963809.1"/>
    </source>
</evidence>
<evidence type="ECO:0000259" key="3">
    <source>
        <dbReference type="Pfam" id="PF13439"/>
    </source>
</evidence>
<dbReference type="PANTHER" id="PTHR12526">
    <property type="entry name" value="GLYCOSYLTRANSFERASE"/>
    <property type="match status" value="1"/>
</dbReference>
<feature type="domain" description="Glycosyl transferase family 1" evidence="2">
    <location>
        <begin position="178"/>
        <end position="315"/>
    </location>
</feature>
<dbReference type="InterPro" id="IPR001296">
    <property type="entry name" value="Glyco_trans_1"/>
</dbReference>
<organism evidence="4 5">
    <name type="scientific">Denitromonas iodatirespirans</name>
    <dbReference type="NCBI Taxonomy" id="2795389"/>
    <lineage>
        <taxon>Bacteria</taxon>
        <taxon>Pseudomonadati</taxon>
        <taxon>Pseudomonadota</taxon>
        <taxon>Betaproteobacteria</taxon>
        <taxon>Rhodocyclales</taxon>
        <taxon>Zoogloeaceae</taxon>
        <taxon>Denitromonas</taxon>
    </lineage>
</organism>
<protein>
    <submittedName>
        <fullName evidence="4">Glycosyltransferase family 4 protein</fullName>
    </submittedName>
</protein>
<keyword evidence="5" id="KW-1185">Reference proteome</keyword>
<evidence type="ECO:0000313" key="5">
    <source>
        <dbReference type="Proteomes" id="UP000694660"/>
    </source>
</evidence>
<feature type="region of interest" description="Disordered" evidence="1">
    <location>
        <begin position="360"/>
        <end position="381"/>
    </location>
</feature>
<sequence length="381" mass="41994">MLTNATRRAFDVIEVTNEMPTHRMGGVGTVMESLMSGLTAEGLRPLWFVTDHGYRPGQVEALLACFAEVAVGRAEDLDAFEAPLLHVHSYQQNPALHAQLRRRRAIYTVHSLLAFEESSNGVALGGAVCGQEAMISLADSVVLLSESERSKYHALGYEALNARVHVIHNGVRCAAPYRAPRGKRVLGFCGRLVPRKHPEYVQWMLTEPGFETRQVLIAGRGFSPYARDLLDRHGLADRVRFLGWCAGPRLEAFFDAIDVLAVPTIYEPFGLVALEAAARGIPVVCPRTDGLVEVLGEYAFYCEDTSYPAFREAMRCWDAASPAALAALCEGARARYLEAFTDLAMGQRYRALFAQLMAEPVPPESRPPGSENRNRAPHRPA</sequence>
<dbReference type="Proteomes" id="UP000694660">
    <property type="component" value="Unassembled WGS sequence"/>
</dbReference>
<comment type="caution">
    <text evidence="4">The sequence shown here is derived from an EMBL/GenBank/DDBJ whole genome shotgun (WGS) entry which is preliminary data.</text>
</comment>
<dbReference type="CDD" id="cd03801">
    <property type="entry name" value="GT4_PimA-like"/>
    <property type="match status" value="1"/>
</dbReference>
<dbReference type="Gene3D" id="3.40.50.2000">
    <property type="entry name" value="Glycogen Phosphorylase B"/>
    <property type="match status" value="2"/>
</dbReference>
<dbReference type="GO" id="GO:0016757">
    <property type="term" value="F:glycosyltransferase activity"/>
    <property type="evidence" value="ECO:0007669"/>
    <property type="project" value="InterPro"/>
</dbReference>
<feature type="domain" description="Glycosyltransferase subfamily 4-like N-terminal" evidence="3">
    <location>
        <begin position="24"/>
        <end position="172"/>
    </location>
</feature>
<dbReference type="EMBL" id="JAEKFT010000038">
    <property type="protein sequence ID" value="MBT0963809.1"/>
    <property type="molecule type" value="Genomic_DNA"/>
</dbReference>
<dbReference type="Pfam" id="PF00534">
    <property type="entry name" value="Glycos_transf_1"/>
    <property type="match status" value="1"/>
</dbReference>
<gene>
    <name evidence="4" type="ORF">I8J34_21735</name>
</gene>
<dbReference type="Pfam" id="PF13439">
    <property type="entry name" value="Glyco_transf_4"/>
    <property type="match status" value="1"/>
</dbReference>